<evidence type="ECO:0000313" key="2">
    <source>
        <dbReference type="Proteomes" id="UP001291653"/>
    </source>
</evidence>
<geneLocation type="plasmid" evidence="1 2">
    <name>pYSPA8-1</name>
</geneLocation>
<proteinExistence type="predicted"/>
<dbReference type="Proteomes" id="UP001291653">
    <property type="component" value="Plasmid pYSPA8-1"/>
</dbReference>
<organism evidence="1 2">
    <name type="scientific">Streptomyces yaizuensis</name>
    <dbReference type="NCBI Taxonomy" id="2989713"/>
    <lineage>
        <taxon>Bacteria</taxon>
        <taxon>Bacillati</taxon>
        <taxon>Actinomycetota</taxon>
        <taxon>Actinomycetes</taxon>
        <taxon>Kitasatosporales</taxon>
        <taxon>Streptomycetaceae</taxon>
        <taxon>Streptomyces</taxon>
    </lineage>
</organism>
<sequence length="180" mass="19302">MNEQMRAEACARIAVETEKTIRAAITRLAGTKMSLDTGDPGYELFHTLSDAEEAVNETIADSPWAALAADLKTPASSNGDKVAAGALSAIRERIEEAPRMGAAMEVLAYEVAADSGVADQFVSVLYAARDQVAPDVDFDTKSGAEWDLWLALQSAAEELQDRFDKITEQLRLGLELPGGL</sequence>
<dbReference type="RefSeq" id="WP_323451977.1">
    <property type="nucleotide sequence ID" value="NZ_LC735414.1"/>
</dbReference>
<protein>
    <submittedName>
        <fullName evidence="1">Uncharacterized protein</fullName>
    </submittedName>
</protein>
<name>A0AA86IVD1_9ACTN</name>
<keyword evidence="1" id="KW-0614">Plasmid</keyword>
<keyword evidence="2" id="KW-1185">Reference proteome</keyword>
<reference evidence="1 2" key="1">
    <citation type="submission" date="2022-10" db="EMBL/GenBank/DDBJ databases">
        <title>Draft genome sequence of Streptomyces sp. YSPA8.</title>
        <authorList>
            <person name="Moriuchi R."/>
            <person name="Dohra H."/>
            <person name="Yamamura H."/>
            <person name="Kodani S."/>
        </authorList>
    </citation>
    <scope>NUCLEOTIDE SEQUENCE [LARGE SCALE GENOMIC DNA]</scope>
    <source>
        <strain evidence="1 2">YSPA8</strain>
        <plasmid evidence="1 2">pYSPA8-1</plasmid>
    </source>
</reference>
<dbReference type="EMBL" id="LC735414">
    <property type="protein sequence ID" value="BDT39494.1"/>
    <property type="molecule type" value="Genomic_DNA"/>
</dbReference>
<gene>
    <name evidence="1" type="ORF">SYYSPA8_36880</name>
</gene>
<accession>A0AA86IVD1</accession>
<evidence type="ECO:0000313" key="1">
    <source>
        <dbReference type="EMBL" id="BDT39494.1"/>
    </source>
</evidence>
<dbReference type="AlphaFoldDB" id="A0AA86IVD1"/>